<evidence type="ECO:0000313" key="2">
    <source>
        <dbReference type="EMBL" id="VDK67096.1"/>
    </source>
</evidence>
<evidence type="ECO:0000256" key="1">
    <source>
        <dbReference type="SAM" id="MobiDB-lite"/>
    </source>
</evidence>
<dbReference type="AlphaFoldDB" id="A0A182E494"/>
<evidence type="ECO:0000313" key="3">
    <source>
        <dbReference type="Proteomes" id="UP000271087"/>
    </source>
</evidence>
<reference evidence="2 3" key="2">
    <citation type="submission" date="2018-08" db="EMBL/GenBank/DDBJ databases">
        <authorList>
            <person name="Laetsch R D."/>
            <person name="Stevens L."/>
            <person name="Kumar S."/>
            <person name="Blaxter L. M."/>
        </authorList>
    </citation>
    <scope>NUCLEOTIDE SEQUENCE [LARGE SCALE GENOMIC DNA]</scope>
</reference>
<gene>
    <name evidence="2" type="ORF">NOO_LOCUS2810</name>
</gene>
<dbReference type="Proteomes" id="UP000271087">
    <property type="component" value="Unassembled WGS sequence"/>
</dbReference>
<feature type="compositionally biased region" description="Basic residues" evidence="1">
    <location>
        <begin position="88"/>
        <end position="103"/>
    </location>
</feature>
<protein>
    <submittedName>
        <fullName evidence="4">CARMIL_C domain-containing protein</fullName>
    </submittedName>
</protein>
<reference evidence="4" key="1">
    <citation type="submission" date="2016-06" db="UniProtKB">
        <authorList>
            <consortium name="WormBaseParasite"/>
        </authorList>
    </citation>
    <scope>IDENTIFICATION</scope>
</reference>
<sequence length="103" mass="11926">MDDCATKTSLFLSMDSIVQFNSVQLIRMYLHTEKAENTHKKLKNKSSMIFIEKDDDNDNDNDNNHCIMIMSRETAFINNTPHSSYLRGKGKGRKKKKSKIVIK</sequence>
<feature type="region of interest" description="Disordered" evidence="1">
    <location>
        <begin position="80"/>
        <end position="103"/>
    </location>
</feature>
<accession>A0A182E494</accession>
<keyword evidence="3" id="KW-1185">Reference proteome</keyword>
<evidence type="ECO:0000313" key="4">
    <source>
        <dbReference type="WBParaSite" id="nOo.2.0.1.t02810-RA"/>
    </source>
</evidence>
<proteinExistence type="predicted"/>
<dbReference type="WBParaSite" id="nOo.2.0.1.t02810-RA">
    <property type="protein sequence ID" value="nOo.2.0.1.t02810-RA"/>
    <property type="gene ID" value="nOo.2.0.1.g02810"/>
</dbReference>
<organism evidence="4">
    <name type="scientific">Onchocerca ochengi</name>
    <name type="common">Filarial nematode worm</name>
    <dbReference type="NCBI Taxonomy" id="42157"/>
    <lineage>
        <taxon>Eukaryota</taxon>
        <taxon>Metazoa</taxon>
        <taxon>Ecdysozoa</taxon>
        <taxon>Nematoda</taxon>
        <taxon>Chromadorea</taxon>
        <taxon>Rhabditida</taxon>
        <taxon>Spirurina</taxon>
        <taxon>Spiruromorpha</taxon>
        <taxon>Filarioidea</taxon>
        <taxon>Onchocercidae</taxon>
        <taxon>Onchocerca</taxon>
    </lineage>
</organism>
<name>A0A182E494_ONCOC</name>
<dbReference type="EMBL" id="UYRW01000474">
    <property type="protein sequence ID" value="VDK67096.1"/>
    <property type="molecule type" value="Genomic_DNA"/>
</dbReference>